<dbReference type="Pfam" id="PF13560">
    <property type="entry name" value="HTH_31"/>
    <property type="match status" value="1"/>
</dbReference>
<evidence type="ECO:0000256" key="2">
    <source>
        <dbReference type="ARBA" id="ARBA00023125"/>
    </source>
</evidence>
<dbReference type="Proteomes" id="UP001324185">
    <property type="component" value="Chromosome"/>
</dbReference>
<dbReference type="CDD" id="cd00093">
    <property type="entry name" value="HTH_XRE"/>
    <property type="match status" value="1"/>
</dbReference>
<evidence type="ECO:0000256" key="3">
    <source>
        <dbReference type="ARBA" id="ARBA00023163"/>
    </source>
</evidence>
<evidence type="ECO:0000313" key="6">
    <source>
        <dbReference type="EMBL" id="WQG85869.1"/>
    </source>
</evidence>
<feature type="transmembrane region" description="Helical" evidence="4">
    <location>
        <begin position="167"/>
        <end position="189"/>
    </location>
</feature>
<protein>
    <submittedName>
        <fullName evidence="6">Helix-turn-helix transcriptional regulator</fullName>
    </submittedName>
</protein>
<dbReference type="PANTHER" id="PTHR46797:SF23">
    <property type="entry name" value="HTH-TYPE TRANSCRIPTIONAL REGULATOR SUTR"/>
    <property type="match status" value="1"/>
</dbReference>
<proteinExistence type="predicted"/>
<sequence length="193" mass="21180">MIKHHTLRHLRHNLGWTQGHAAQQIGIQQSYLSKLENGQAVPSFEVLSAISNAYGCDLKTLAPLANYSDSSHVPNLNVISLKKLVGGSILCILLAGLLFSSAWFGLFTSNTAYTYQILPGIAPDIVTPTYLVTDDYRGEKFEELVLNSKVGYVLIGERDISPFGNKLLYVIGLLLFIVGTALTIVGLYLNRKN</sequence>
<dbReference type="InterPro" id="IPR010982">
    <property type="entry name" value="Lambda_DNA-bd_dom_sf"/>
</dbReference>
<evidence type="ECO:0000256" key="1">
    <source>
        <dbReference type="ARBA" id="ARBA00023015"/>
    </source>
</evidence>
<dbReference type="EMBL" id="CP140158">
    <property type="protein sequence ID" value="WQG85869.1"/>
    <property type="molecule type" value="Genomic_DNA"/>
</dbReference>
<dbReference type="RefSeq" id="WP_018623880.1">
    <property type="nucleotide sequence ID" value="NZ_CP140158.1"/>
</dbReference>
<keyword evidence="1" id="KW-0805">Transcription regulation</keyword>
<keyword evidence="7" id="KW-1185">Reference proteome</keyword>
<keyword evidence="4" id="KW-0472">Membrane</keyword>
<dbReference type="SUPFAM" id="SSF47413">
    <property type="entry name" value="lambda repressor-like DNA-binding domains"/>
    <property type="match status" value="1"/>
</dbReference>
<keyword evidence="4" id="KW-1133">Transmembrane helix</keyword>
<reference evidence="6 7" key="1">
    <citation type="submission" date="2023-11" db="EMBL/GenBank/DDBJ databases">
        <title>MicrobeMod: A computational toolkit for identifying prokaryotic methylation and restriction-modification with nanopore sequencing.</title>
        <authorList>
            <person name="Crits-Christoph A."/>
            <person name="Kang S.C."/>
            <person name="Lee H."/>
            <person name="Ostrov N."/>
        </authorList>
    </citation>
    <scope>NUCLEOTIDE SEQUENCE [LARGE SCALE GENOMIC DNA]</scope>
    <source>
        <strain evidence="6 7">DSMZ 16071</strain>
    </source>
</reference>
<gene>
    <name evidence="6" type="ORF">SR900_03030</name>
</gene>
<dbReference type="InterPro" id="IPR050807">
    <property type="entry name" value="TransReg_Diox_bact_type"/>
</dbReference>
<name>A0ABZ0X689_9GAMM</name>
<dbReference type="Gene3D" id="1.10.260.40">
    <property type="entry name" value="lambda repressor-like DNA-binding domains"/>
    <property type="match status" value="1"/>
</dbReference>
<keyword evidence="2" id="KW-0238">DNA-binding</keyword>
<keyword evidence="4" id="KW-0812">Transmembrane</keyword>
<dbReference type="PROSITE" id="PS50943">
    <property type="entry name" value="HTH_CROC1"/>
    <property type="match status" value="1"/>
</dbReference>
<accession>A0ABZ0X689</accession>
<feature type="transmembrane region" description="Helical" evidence="4">
    <location>
        <begin position="84"/>
        <end position="106"/>
    </location>
</feature>
<dbReference type="SMART" id="SM00530">
    <property type="entry name" value="HTH_XRE"/>
    <property type="match status" value="1"/>
</dbReference>
<organism evidence="6 7">
    <name type="scientific">Kangiella aquimarina</name>
    <dbReference type="NCBI Taxonomy" id="261965"/>
    <lineage>
        <taxon>Bacteria</taxon>
        <taxon>Pseudomonadati</taxon>
        <taxon>Pseudomonadota</taxon>
        <taxon>Gammaproteobacteria</taxon>
        <taxon>Kangiellales</taxon>
        <taxon>Kangiellaceae</taxon>
        <taxon>Kangiella</taxon>
    </lineage>
</organism>
<evidence type="ECO:0000256" key="4">
    <source>
        <dbReference type="SAM" id="Phobius"/>
    </source>
</evidence>
<dbReference type="InterPro" id="IPR001387">
    <property type="entry name" value="Cro/C1-type_HTH"/>
</dbReference>
<evidence type="ECO:0000313" key="7">
    <source>
        <dbReference type="Proteomes" id="UP001324185"/>
    </source>
</evidence>
<evidence type="ECO:0000259" key="5">
    <source>
        <dbReference type="PROSITE" id="PS50943"/>
    </source>
</evidence>
<feature type="domain" description="HTH cro/C1-type" evidence="5">
    <location>
        <begin position="7"/>
        <end position="61"/>
    </location>
</feature>
<keyword evidence="3" id="KW-0804">Transcription</keyword>
<dbReference type="PANTHER" id="PTHR46797">
    <property type="entry name" value="HTH-TYPE TRANSCRIPTIONAL REGULATOR"/>
    <property type="match status" value="1"/>
</dbReference>